<gene>
    <name evidence="10" type="ORF">SAMN06295912_105145</name>
</gene>
<proteinExistence type="inferred from homology"/>
<evidence type="ECO:0000256" key="6">
    <source>
        <dbReference type="ARBA" id="ARBA00022679"/>
    </source>
</evidence>
<comment type="cofactor">
    <cofactor evidence="1">
        <name>pyridoxal 5'-phosphate</name>
        <dbReference type="ChEBI" id="CHEBI:597326"/>
    </cofactor>
</comment>
<accession>A0A239E096</accession>
<dbReference type="GO" id="GO:0005737">
    <property type="term" value="C:cytoplasm"/>
    <property type="evidence" value="ECO:0007669"/>
    <property type="project" value="TreeGrafter"/>
</dbReference>
<feature type="domain" description="Aminotransferase class I/classII large" evidence="9">
    <location>
        <begin position="26"/>
        <end position="375"/>
    </location>
</feature>
<comment type="catalytic activity">
    <reaction evidence="8">
        <text>L-aspartate + 2-oxoglutarate = oxaloacetate + L-glutamate</text>
        <dbReference type="Rhea" id="RHEA:21824"/>
        <dbReference type="ChEBI" id="CHEBI:16452"/>
        <dbReference type="ChEBI" id="CHEBI:16810"/>
        <dbReference type="ChEBI" id="CHEBI:29985"/>
        <dbReference type="ChEBI" id="CHEBI:29991"/>
        <dbReference type="EC" id="2.6.1.1"/>
    </reaction>
</comment>
<keyword evidence="7" id="KW-0663">Pyridoxal phosphate</keyword>
<protein>
    <recommendedName>
        <fullName evidence="4">aspartate transaminase</fullName>
        <ecNumber evidence="4">2.6.1.1</ecNumber>
    </recommendedName>
</protein>
<keyword evidence="5 10" id="KW-0032">Aminotransferase</keyword>
<evidence type="ECO:0000256" key="1">
    <source>
        <dbReference type="ARBA" id="ARBA00001933"/>
    </source>
</evidence>
<dbReference type="InterPro" id="IPR015421">
    <property type="entry name" value="PyrdxlP-dep_Trfase_major"/>
</dbReference>
<dbReference type="NCBIfam" id="NF006488">
    <property type="entry name" value="PRK08912.1"/>
    <property type="match status" value="1"/>
</dbReference>
<dbReference type="GO" id="GO:0030170">
    <property type="term" value="F:pyridoxal phosphate binding"/>
    <property type="evidence" value="ECO:0007669"/>
    <property type="project" value="InterPro"/>
</dbReference>
<dbReference type="Gene3D" id="3.40.640.10">
    <property type="entry name" value="Type I PLP-dependent aspartate aminotransferase-like (Major domain)"/>
    <property type="match status" value="1"/>
</dbReference>
<keyword evidence="6 10" id="KW-0808">Transferase</keyword>
<dbReference type="InterPro" id="IPR051326">
    <property type="entry name" value="Kynurenine-oxoglutarate_AT"/>
</dbReference>
<evidence type="ECO:0000313" key="10">
    <source>
        <dbReference type="EMBL" id="SNS38135.1"/>
    </source>
</evidence>
<dbReference type="PANTHER" id="PTHR43807">
    <property type="entry name" value="FI04487P"/>
    <property type="match status" value="1"/>
</dbReference>
<dbReference type="FunFam" id="3.40.640.10:FF:000033">
    <property type="entry name" value="Aspartate aminotransferase"/>
    <property type="match status" value="1"/>
</dbReference>
<dbReference type="InterPro" id="IPR015422">
    <property type="entry name" value="PyrdxlP-dep_Trfase_small"/>
</dbReference>
<dbReference type="EC" id="2.6.1.1" evidence="4"/>
<dbReference type="OrthoDB" id="9763453at2"/>
<evidence type="ECO:0000256" key="3">
    <source>
        <dbReference type="ARBA" id="ARBA00011738"/>
    </source>
</evidence>
<sequence length="387" mass="41970">MNPLYAEMPTTIFEAMSALARELGAVNLGQGFPDARGPDAVIEAAVTALREGSNQYPPMAGMAELRRAVADHYRRHQQVDLDWASEVTVTSGATEALAAAIFALVRPGDEVLLFQPMYDAYLPLVLRAGGVPRFARLAPPDWRIDAAMLDQAFTPRTRLVIINNPVNPSASLFDAESLALLAERVIAHDAIVISDEVWEHLVFDGRQHIPLMRLPGMRDRTVKIGSAGKIFSLTGWKVGWMCAAPPLTRVIAKAHQFLTFTTPPNLQAAAAFGLAMADDYFTAMRDHYARSRDRLARGLLDAGYAVLPSAGTYFLSIDLPASGISADDVTFAELAVREAGVATIPVSAFYAEDAVRGVVRLCFAKQDETIDAGIARMKIARGLFVSN</sequence>
<organism evidence="10 11">
    <name type="scientific">Edaphosphingomonas laterariae</name>
    <dbReference type="NCBI Taxonomy" id="861865"/>
    <lineage>
        <taxon>Bacteria</taxon>
        <taxon>Pseudomonadati</taxon>
        <taxon>Pseudomonadota</taxon>
        <taxon>Alphaproteobacteria</taxon>
        <taxon>Sphingomonadales</taxon>
        <taxon>Rhizorhabdaceae</taxon>
        <taxon>Edaphosphingomonas</taxon>
    </lineage>
</organism>
<dbReference type="InterPro" id="IPR004839">
    <property type="entry name" value="Aminotransferase_I/II_large"/>
</dbReference>
<dbReference type="AlphaFoldDB" id="A0A239E096"/>
<dbReference type="RefSeq" id="WP_089218861.1">
    <property type="nucleotide sequence ID" value="NZ_FZOS01000005.1"/>
</dbReference>
<comment type="similarity">
    <text evidence="2">Belongs to the class-I pyridoxal-phosphate-dependent aminotransferase family.</text>
</comment>
<evidence type="ECO:0000256" key="2">
    <source>
        <dbReference type="ARBA" id="ARBA00007441"/>
    </source>
</evidence>
<comment type="subunit">
    <text evidence="3">Homodimer.</text>
</comment>
<evidence type="ECO:0000256" key="7">
    <source>
        <dbReference type="ARBA" id="ARBA00022898"/>
    </source>
</evidence>
<dbReference type="GO" id="GO:0004069">
    <property type="term" value="F:L-aspartate:2-oxoglutarate aminotransferase activity"/>
    <property type="evidence" value="ECO:0007669"/>
    <property type="project" value="UniProtKB-EC"/>
</dbReference>
<dbReference type="Gene3D" id="3.90.1150.10">
    <property type="entry name" value="Aspartate Aminotransferase, domain 1"/>
    <property type="match status" value="1"/>
</dbReference>
<evidence type="ECO:0000256" key="8">
    <source>
        <dbReference type="ARBA" id="ARBA00049185"/>
    </source>
</evidence>
<evidence type="ECO:0000256" key="5">
    <source>
        <dbReference type="ARBA" id="ARBA00022576"/>
    </source>
</evidence>
<reference evidence="11" key="1">
    <citation type="submission" date="2017-06" db="EMBL/GenBank/DDBJ databases">
        <authorList>
            <person name="Varghese N."/>
            <person name="Submissions S."/>
        </authorList>
    </citation>
    <scope>NUCLEOTIDE SEQUENCE [LARGE SCALE GENOMIC DNA]</scope>
    <source>
        <strain evidence="11">LNB2</strain>
    </source>
</reference>
<dbReference type="SUPFAM" id="SSF53383">
    <property type="entry name" value="PLP-dependent transferases"/>
    <property type="match status" value="1"/>
</dbReference>
<evidence type="ECO:0000256" key="4">
    <source>
        <dbReference type="ARBA" id="ARBA00012753"/>
    </source>
</evidence>
<dbReference type="PANTHER" id="PTHR43807:SF20">
    <property type="entry name" value="FI04487P"/>
    <property type="match status" value="1"/>
</dbReference>
<evidence type="ECO:0000313" key="11">
    <source>
        <dbReference type="Proteomes" id="UP000198281"/>
    </source>
</evidence>
<dbReference type="InterPro" id="IPR015424">
    <property type="entry name" value="PyrdxlP-dep_Trfase"/>
</dbReference>
<dbReference type="GO" id="GO:0016212">
    <property type="term" value="F:kynurenine-oxoglutarate transaminase activity"/>
    <property type="evidence" value="ECO:0007669"/>
    <property type="project" value="TreeGrafter"/>
</dbReference>
<dbReference type="Pfam" id="PF00155">
    <property type="entry name" value="Aminotran_1_2"/>
    <property type="match status" value="1"/>
</dbReference>
<keyword evidence="11" id="KW-1185">Reference proteome</keyword>
<evidence type="ECO:0000259" key="9">
    <source>
        <dbReference type="Pfam" id="PF00155"/>
    </source>
</evidence>
<dbReference type="CDD" id="cd00609">
    <property type="entry name" value="AAT_like"/>
    <property type="match status" value="1"/>
</dbReference>
<name>A0A239E096_9SPHN</name>
<dbReference type="Proteomes" id="UP000198281">
    <property type="component" value="Unassembled WGS sequence"/>
</dbReference>
<dbReference type="EMBL" id="FZOS01000005">
    <property type="protein sequence ID" value="SNS38135.1"/>
    <property type="molecule type" value="Genomic_DNA"/>
</dbReference>